<sequence>MQVLNHIARLSSTRRSRRYGLKPAVYHINFSATVVIGRFTFSGTVIGSNVLSEEIQEGISKAFPSPQKVETASEDLEASLEEIPET</sequence>
<organism evidence="2">
    <name type="scientific">Giant panda anellovirus</name>
    <dbReference type="NCBI Taxonomy" id="2016460"/>
    <lineage>
        <taxon>Viruses</taxon>
        <taxon>Monodnaviria</taxon>
        <taxon>Shotokuvirae</taxon>
        <taxon>Commensaviricota</taxon>
        <taxon>Cardeaviricetes</taxon>
        <taxon>Sanitavirales</taxon>
        <taxon>Anelloviridae</taxon>
    </lineage>
</organism>
<protein>
    <submittedName>
        <fullName evidence="2">ORF2</fullName>
    </submittedName>
</protein>
<evidence type="ECO:0000313" key="2">
    <source>
        <dbReference type="EMBL" id="ASH99096.1"/>
    </source>
</evidence>
<feature type="compositionally biased region" description="Acidic residues" evidence="1">
    <location>
        <begin position="72"/>
        <end position="86"/>
    </location>
</feature>
<feature type="region of interest" description="Disordered" evidence="1">
    <location>
        <begin position="66"/>
        <end position="86"/>
    </location>
</feature>
<proteinExistence type="predicted"/>
<name>A0A220IGJ4_9VIRU</name>
<dbReference type="EMBL" id="MF327545">
    <property type="protein sequence ID" value="ASH99096.1"/>
    <property type="molecule type" value="Genomic_DNA"/>
</dbReference>
<accession>A0A220IGJ4</accession>
<evidence type="ECO:0000256" key="1">
    <source>
        <dbReference type="SAM" id="MobiDB-lite"/>
    </source>
</evidence>
<reference evidence="2" key="1">
    <citation type="journal article" date="2017" name="Microbiome">
        <title>Virome comparisons in wild-diseased and healthy captive giant pandas.</title>
        <authorList>
            <person name="Zhang W."/>
            <person name="Yang S."/>
            <person name="Shan T."/>
            <person name="Hou R."/>
            <person name="Liu Z."/>
            <person name="Li W."/>
            <person name="Guo L."/>
            <person name="Wang Y."/>
            <person name="Chen P."/>
            <person name="Wang X."/>
            <person name="Feng F."/>
            <person name="Wang H."/>
            <person name="Chen C."/>
            <person name="Shen Q."/>
            <person name="Zhou C."/>
            <person name="Hua X."/>
            <person name="Cui L."/>
            <person name="Deng X."/>
            <person name="Zhang Z."/>
            <person name="Qi D."/>
            <person name="Delwart E."/>
        </authorList>
    </citation>
    <scope>NUCLEOTIDE SEQUENCE</scope>
    <source>
        <strain evidence="2">Gpan20954</strain>
    </source>
</reference>